<keyword evidence="4" id="KW-1185">Reference proteome</keyword>
<evidence type="ECO:0000256" key="2">
    <source>
        <dbReference type="SAM" id="Phobius"/>
    </source>
</evidence>
<evidence type="ECO:0000256" key="1">
    <source>
        <dbReference type="SAM" id="MobiDB-lite"/>
    </source>
</evidence>
<accession>A0A9P6FUA4</accession>
<feature type="region of interest" description="Disordered" evidence="1">
    <location>
        <begin position="687"/>
        <end position="728"/>
    </location>
</feature>
<feature type="region of interest" description="Disordered" evidence="1">
    <location>
        <begin position="300"/>
        <end position="323"/>
    </location>
</feature>
<dbReference type="AlphaFoldDB" id="A0A9P6FUA4"/>
<keyword evidence="2" id="KW-0472">Membrane</keyword>
<feature type="region of interest" description="Disordered" evidence="1">
    <location>
        <begin position="386"/>
        <end position="408"/>
    </location>
</feature>
<comment type="caution">
    <text evidence="3">The sequence shown here is derived from an EMBL/GenBank/DDBJ whole genome shotgun (WGS) entry which is preliminary data.</text>
</comment>
<feature type="region of interest" description="Disordered" evidence="1">
    <location>
        <begin position="525"/>
        <end position="610"/>
    </location>
</feature>
<feature type="transmembrane region" description="Helical" evidence="2">
    <location>
        <begin position="33"/>
        <end position="53"/>
    </location>
</feature>
<feature type="compositionally biased region" description="Acidic residues" evidence="1">
    <location>
        <begin position="694"/>
        <end position="706"/>
    </location>
</feature>
<protein>
    <submittedName>
        <fullName evidence="3">Uncharacterized protein</fullName>
    </submittedName>
</protein>
<name>A0A9P6FUA4_9FUNG</name>
<reference evidence="3" key="1">
    <citation type="journal article" date="2020" name="Fungal Divers.">
        <title>Resolving the Mortierellaceae phylogeny through synthesis of multi-gene phylogenetics and phylogenomics.</title>
        <authorList>
            <person name="Vandepol N."/>
            <person name="Liber J."/>
            <person name="Desiro A."/>
            <person name="Na H."/>
            <person name="Kennedy M."/>
            <person name="Barry K."/>
            <person name="Grigoriev I.V."/>
            <person name="Miller A.N."/>
            <person name="O'Donnell K."/>
            <person name="Stajich J.E."/>
            <person name="Bonito G."/>
        </authorList>
    </citation>
    <scope>NUCLEOTIDE SEQUENCE</scope>
    <source>
        <strain evidence="3">KOD1015</strain>
    </source>
</reference>
<keyword evidence="2" id="KW-0812">Transmembrane</keyword>
<dbReference type="Proteomes" id="UP000780801">
    <property type="component" value="Unassembled WGS sequence"/>
</dbReference>
<proteinExistence type="predicted"/>
<gene>
    <name evidence="3" type="ORF">BGW38_001683</name>
</gene>
<dbReference type="OrthoDB" id="2414229at2759"/>
<feature type="compositionally biased region" description="Pro residues" evidence="1">
    <location>
        <begin position="533"/>
        <end position="544"/>
    </location>
</feature>
<evidence type="ECO:0000313" key="3">
    <source>
        <dbReference type="EMBL" id="KAF9581341.1"/>
    </source>
</evidence>
<feature type="compositionally biased region" description="Low complexity" evidence="1">
    <location>
        <begin position="595"/>
        <end position="609"/>
    </location>
</feature>
<keyword evidence="2" id="KW-1133">Transmembrane helix</keyword>
<feature type="compositionally biased region" description="Polar residues" evidence="1">
    <location>
        <begin position="570"/>
        <end position="582"/>
    </location>
</feature>
<dbReference type="EMBL" id="JAABOA010001544">
    <property type="protein sequence ID" value="KAF9581341.1"/>
    <property type="molecule type" value="Genomic_DNA"/>
</dbReference>
<evidence type="ECO:0000313" key="4">
    <source>
        <dbReference type="Proteomes" id="UP000780801"/>
    </source>
</evidence>
<organism evidence="3 4">
    <name type="scientific">Lunasporangiospora selenospora</name>
    <dbReference type="NCBI Taxonomy" id="979761"/>
    <lineage>
        <taxon>Eukaryota</taxon>
        <taxon>Fungi</taxon>
        <taxon>Fungi incertae sedis</taxon>
        <taxon>Mucoromycota</taxon>
        <taxon>Mortierellomycotina</taxon>
        <taxon>Mortierellomycetes</taxon>
        <taxon>Mortierellales</taxon>
        <taxon>Mortierellaceae</taxon>
        <taxon>Lunasporangiospora</taxon>
    </lineage>
</organism>
<sequence>MHISPHGVLKASLWLQAASLLVLTSLLADGNAWVGAIVTATGFCFVIIGIGAAHKQSLGYLYSYATLVGVWSFLAILHILLLSGLVTVPEELLDPVLVIGFKIFNNELDPTKIVIPALYAVQGIAWCVALVCIAYLRTAIAVAADPTSTHATATSVLRMVPVGYRHSAGLTRLSESRRCSMESSLKHMSDTSQHHRLDADYERGYPYPGFEKGRMECVTKKAGDGTNTISIPLNRSISQVVVTFRDGEACRIDGTGGHDNQINMSMEGFEPLGAVHSGESLSDMIFSAVLPDNPVVVMDRHPSSNNTRRRSIVTNHGGPDGYMQGPTQDEIVKDLALLLAKRSNQLAPAIKTSEVALSFEQVRQLELLQRQRQHQQMSLNRGILMKKDNENDEEQEQRDLHGPADPCVRPVPVVPARRSSIPHFQLINSLPRLVPSLEKIKEGDEQDMSVGQDSLDLVTDCNNNNGDSAPFDARQNYVPILQPNSSDSQHPFTQEHIMASTGPLMIRSPPPPSPVCEIDTSPSTISALRQSTPSPPAVPPPLPPSQARAKPSITSLQYWRQRAKDDSEDNQGVSPQPTTPASYLSKAFSKKKRQTLSGSTPGSPGGALAIPTIVLHPDEDDGEPARVLSDKEIEYLSMLPPTPLRALLQPWEEQDDEFEYGQEEAYAENAQQHTDFEYEEFYNHRQHYRQQQEGDQDGEYEDDCGGEGDSGHGPEELQEDIFDEDRLGGEGYDEEIDLVADVSIRNAGKREAVEDETFDPYALDVPINLEIDLQALTQVDAGASYGYI</sequence>
<feature type="transmembrane region" description="Helical" evidence="2">
    <location>
        <begin position="60"/>
        <end position="86"/>
    </location>
</feature>